<evidence type="ECO:0000256" key="2">
    <source>
        <dbReference type="ARBA" id="ARBA00022692"/>
    </source>
</evidence>
<dbReference type="GeneID" id="70136683"/>
<feature type="region of interest" description="Disordered" evidence="5">
    <location>
        <begin position="351"/>
        <end position="411"/>
    </location>
</feature>
<evidence type="ECO:0000313" key="8">
    <source>
        <dbReference type="EMBL" id="KAH6648372.1"/>
    </source>
</evidence>
<dbReference type="GO" id="GO:0071944">
    <property type="term" value="C:cell periphery"/>
    <property type="evidence" value="ECO:0007669"/>
    <property type="project" value="UniProtKB-ARBA"/>
</dbReference>
<name>A0A9P8UEC8_9PEZI</name>
<feature type="region of interest" description="Disordered" evidence="5">
    <location>
        <begin position="212"/>
        <end position="241"/>
    </location>
</feature>
<comment type="subcellular location">
    <subcellularLocation>
        <location evidence="1">Membrane</location>
        <topology evidence="1">Single-pass membrane protein</topology>
    </subcellularLocation>
</comment>
<sequence length="450" mass="46326">MRIHASTLGLAAYMIGAASTADSASNTIILFGGGLPSPPVLESGRQLTWTKNSNVTVRQAWIRKKDDNNTVVARAARSGTDHYTKESARDTEARRREIAGPTEGGFILDSADLVSETGGSITLDYNGQKNDYVLYTAVLTPLYLQIDWFQADDLMGSSYSSLFAVSDGTTASAELNNALTEANGQSLYDPAYSECSSGYGCGQSTTSTPSAILPSVDSTSAPTSTVSPTVSSASSSNSNNASTGLSTGAIAGIAVACGLVGLALIGGAVWFLCFRRRRTSHAALGQSNGYASDGVGAIMADKEMPHATTDSPHSAYAADRSQLHDPHETARSSMVGAGAIGAGTGLISGGGRGGHGAAQGGDDAYAPYSDHTPPPPGVAARGLGSEGTGPMDSQTSLPTGGARSPTPPTSTRYAHLVEEGMTADEIRRLEEEERALDMAIEDAGRSSRAQ</sequence>
<evidence type="ECO:0000256" key="6">
    <source>
        <dbReference type="SAM" id="Phobius"/>
    </source>
</evidence>
<dbReference type="EMBL" id="JAGPXC010000007">
    <property type="protein sequence ID" value="KAH6648372.1"/>
    <property type="molecule type" value="Genomic_DNA"/>
</dbReference>
<dbReference type="InterPro" id="IPR051694">
    <property type="entry name" value="Immunoregulatory_rcpt-like"/>
</dbReference>
<evidence type="ECO:0000256" key="7">
    <source>
        <dbReference type="SAM" id="SignalP"/>
    </source>
</evidence>
<dbReference type="RefSeq" id="XP_045954879.1">
    <property type="nucleotide sequence ID" value="XM_046107792.1"/>
</dbReference>
<feature type="compositionally biased region" description="Low complexity" evidence="5">
    <location>
        <begin position="214"/>
        <end position="241"/>
    </location>
</feature>
<comment type="caution">
    <text evidence="8">The sequence shown here is derived from an EMBL/GenBank/DDBJ whole genome shotgun (WGS) entry which is preliminary data.</text>
</comment>
<dbReference type="GO" id="GO:0016020">
    <property type="term" value="C:membrane"/>
    <property type="evidence" value="ECO:0007669"/>
    <property type="project" value="UniProtKB-SubCell"/>
</dbReference>
<dbReference type="AlphaFoldDB" id="A0A9P8UEC8"/>
<organism evidence="8 9">
    <name type="scientific">Truncatella angustata</name>
    <dbReference type="NCBI Taxonomy" id="152316"/>
    <lineage>
        <taxon>Eukaryota</taxon>
        <taxon>Fungi</taxon>
        <taxon>Dikarya</taxon>
        <taxon>Ascomycota</taxon>
        <taxon>Pezizomycotina</taxon>
        <taxon>Sordariomycetes</taxon>
        <taxon>Xylariomycetidae</taxon>
        <taxon>Amphisphaeriales</taxon>
        <taxon>Sporocadaceae</taxon>
        <taxon>Truncatella</taxon>
    </lineage>
</organism>
<feature type="transmembrane region" description="Helical" evidence="6">
    <location>
        <begin position="249"/>
        <end position="274"/>
    </location>
</feature>
<feature type="signal peptide" evidence="7">
    <location>
        <begin position="1"/>
        <end position="20"/>
    </location>
</feature>
<evidence type="ECO:0008006" key="10">
    <source>
        <dbReference type="Google" id="ProtNLM"/>
    </source>
</evidence>
<dbReference type="OrthoDB" id="5240751at2759"/>
<reference evidence="8" key="1">
    <citation type="journal article" date="2021" name="Nat. Commun.">
        <title>Genetic determinants of endophytism in the Arabidopsis root mycobiome.</title>
        <authorList>
            <person name="Mesny F."/>
            <person name="Miyauchi S."/>
            <person name="Thiergart T."/>
            <person name="Pickel B."/>
            <person name="Atanasova L."/>
            <person name="Karlsson M."/>
            <person name="Huettel B."/>
            <person name="Barry K.W."/>
            <person name="Haridas S."/>
            <person name="Chen C."/>
            <person name="Bauer D."/>
            <person name="Andreopoulos W."/>
            <person name="Pangilinan J."/>
            <person name="LaButti K."/>
            <person name="Riley R."/>
            <person name="Lipzen A."/>
            <person name="Clum A."/>
            <person name="Drula E."/>
            <person name="Henrissat B."/>
            <person name="Kohler A."/>
            <person name="Grigoriev I.V."/>
            <person name="Martin F.M."/>
            <person name="Hacquard S."/>
        </authorList>
    </citation>
    <scope>NUCLEOTIDE SEQUENCE</scope>
    <source>
        <strain evidence="8">MPI-SDFR-AT-0073</strain>
    </source>
</reference>
<dbReference type="PANTHER" id="PTHR15549">
    <property type="entry name" value="PAIRED IMMUNOGLOBULIN-LIKE TYPE 2 RECEPTOR"/>
    <property type="match status" value="1"/>
</dbReference>
<keyword evidence="2 6" id="KW-0812">Transmembrane</keyword>
<protein>
    <recommendedName>
        <fullName evidence="10">Mid2 domain-containing protein</fullName>
    </recommendedName>
</protein>
<evidence type="ECO:0000256" key="4">
    <source>
        <dbReference type="ARBA" id="ARBA00023136"/>
    </source>
</evidence>
<keyword evidence="3 6" id="KW-1133">Transmembrane helix</keyword>
<dbReference type="Proteomes" id="UP000758603">
    <property type="component" value="Unassembled WGS sequence"/>
</dbReference>
<gene>
    <name evidence="8" type="ORF">BKA67DRAFT_661353</name>
</gene>
<evidence type="ECO:0000256" key="5">
    <source>
        <dbReference type="SAM" id="MobiDB-lite"/>
    </source>
</evidence>
<proteinExistence type="predicted"/>
<feature type="chain" id="PRO_5040411103" description="Mid2 domain-containing protein" evidence="7">
    <location>
        <begin position="21"/>
        <end position="450"/>
    </location>
</feature>
<keyword evidence="7" id="KW-0732">Signal</keyword>
<evidence type="ECO:0000256" key="1">
    <source>
        <dbReference type="ARBA" id="ARBA00004167"/>
    </source>
</evidence>
<accession>A0A9P8UEC8</accession>
<evidence type="ECO:0000256" key="3">
    <source>
        <dbReference type="ARBA" id="ARBA00022989"/>
    </source>
</evidence>
<evidence type="ECO:0000313" key="9">
    <source>
        <dbReference type="Proteomes" id="UP000758603"/>
    </source>
</evidence>
<keyword evidence="9" id="KW-1185">Reference proteome</keyword>
<keyword evidence="4 6" id="KW-0472">Membrane</keyword>
<dbReference type="PANTHER" id="PTHR15549:SF26">
    <property type="entry name" value="AXIAL BUDDING PATTERN PROTEIN 2-RELATED"/>
    <property type="match status" value="1"/>
</dbReference>